<keyword evidence="8" id="KW-1185">Reference proteome</keyword>
<sequence length="538" mass="58859">MRKRNLNMKQTKRFTCCLLSAAMAGTMLAGCGSSDKAADTSAAAADDGPVQMEFLGGQTTAEVDDNAEVVKMIEERFNIDLKGFYVDPNNFQENLNVKFAGGEMPDVIVVGSPAELATYVEGGIIGELPIETIREKAPTFAKVADEYDDGSLWSTMIYNGKNYGVAQPMNQSPMAMFWRKDWLDKLGLEVPETLEEYEEVLTAFVEQDPDGNGKKDTAGAAERIFGAVFGAFGLRCITGVGTGSGFTVEEMQLGEDNVPFFPYIRPEAKEALTVLHDWYEKGIIDKEFITGENHGGYAGLSHSFMNGQIGLTCAPPYTYFAYSSDMKAEDNLGICMKEMVAVNPDAVVVPGPAPVGPEGKSGTEAWGKIGRLTCLTTKAVQDPRKVDAFLAMLEAYYSDIEYMKLSNFGLEGVHYKQTEHGPIRIMDGIELRKQGVLQADFGATVLYAKNLTPEKTEYAESITGNGYYRFNAPPVEEFSNVISTLDSLTEQAYFAMITGEKPLDYFDTFVEEFKKAGGEAAEKAVQEAYAEKLAAVQQ</sequence>
<dbReference type="Gene3D" id="3.40.190.10">
    <property type="entry name" value="Periplasmic binding protein-like II"/>
    <property type="match status" value="2"/>
</dbReference>
<keyword evidence="1" id="KW-1003">Cell membrane</keyword>
<evidence type="ECO:0000256" key="2">
    <source>
        <dbReference type="ARBA" id="ARBA00022729"/>
    </source>
</evidence>
<organism evidence="7 8">
    <name type="scientific">Enterocloster alcoholdehydrogenati</name>
    <dbReference type="NCBI Taxonomy" id="2547410"/>
    <lineage>
        <taxon>Bacteria</taxon>
        <taxon>Bacillati</taxon>
        <taxon>Bacillota</taxon>
        <taxon>Clostridia</taxon>
        <taxon>Lachnospirales</taxon>
        <taxon>Lachnospiraceae</taxon>
        <taxon>Enterocloster</taxon>
    </lineage>
</organism>
<evidence type="ECO:0000256" key="5">
    <source>
        <dbReference type="ARBA" id="ARBA00023288"/>
    </source>
</evidence>
<dbReference type="Pfam" id="PF13416">
    <property type="entry name" value="SBP_bac_8"/>
    <property type="match status" value="1"/>
</dbReference>
<comment type="caution">
    <text evidence="7">The sequence shown here is derived from an EMBL/GenBank/DDBJ whole genome shotgun (WGS) entry which is preliminary data.</text>
</comment>
<evidence type="ECO:0000256" key="4">
    <source>
        <dbReference type="ARBA" id="ARBA00023139"/>
    </source>
</evidence>
<name>A0ABQ0B0K8_9FIRM</name>
<dbReference type="SUPFAM" id="SSF53850">
    <property type="entry name" value="Periplasmic binding protein-like II"/>
    <property type="match status" value="1"/>
</dbReference>
<dbReference type="PROSITE" id="PS51257">
    <property type="entry name" value="PROKAR_LIPOPROTEIN"/>
    <property type="match status" value="1"/>
</dbReference>
<keyword evidence="4" id="KW-0564">Palmitate</keyword>
<evidence type="ECO:0000256" key="6">
    <source>
        <dbReference type="SAM" id="SignalP"/>
    </source>
</evidence>
<dbReference type="InterPro" id="IPR050490">
    <property type="entry name" value="Bact_solute-bd_prot1"/>
</dbReference>
<evidence type="ECO:0000256" key="3">
    <source>
        <dbReference type="ARBA" id="ARBA00023136"/>
    </source>
</evidence>
<proteinExistence type="predicted"/>
<feature type="signal peptide" evidence="6">
    <location>
        <begin position="1"/>
        <end position="29"/>
    </location>
</feature>
<dbReference type="RefSeq" id="WP_178301605.1">
    <property type="nucleotide sequence ID" value="NZ_BAABXL010000001.1"/>
</dbReference>
<accession>A0ABQ0B0K8</accession>
<dbReference type="EMBL" id="BAABXL010000001">
    <property type="protein sequence ID" value="GAA6269811.1"/>
    <property type="molecule type" value="Genomic_DNA"/>
</dbReference>
<evidence type="ECO:0000313" key="8">
    <source>
        <dbReference type="Proteomes" id="UP001600894"/>
    </source>
</evidence>
<dbReference type="PANTHER" id="PTHR43649:SF33">
    <property type="entry name" value="POLYGALACTURONAN_RHAMNOGALACTURONAN-BINDING PROTEIN YTCQ"/>
    <property type="match status" value="1"/>
</dbReference>
<gene>
    <name evidence="7" type="ORF">F130042H8_28710</name>
</gene>
<dbReference type="PANTHER" id="PTHR43649">
    <property type="entry name" value="ARABINOSE-BINDING PROTEIN-RELATED"/>
    <property type="match status" value="1"/>
</dbReference>
<keyword evidence="5" id="KW-0449">Lipoprotein</keyword>
<feature type="chain" id="PRO_5045982764" evidence="6">
    <location>
        <begin position="30"/>
        <end position="538"/>
    </location>
</feature>
<evidence type="ECO:0000256" key="1">
    <source>
        <dbReference type="ARBA" id="ARBA00022475"/>
    </source>
</evidence>
<protein>
    <submittedName>
        <fullName evidence="7">Extracellular solute-binding protein</fullName>
    </submittedName>
</protein>
<keyword evidence="2 6" id="KW-0732">Signal</keyword>
<reference evidence="7 8" key="1">
    <citation type="submission" date="2024-04" db="EMBL/GenBank/DDBJ databases">
        <title>Defined microbial consortia suppress multidrug-resistant proinflammatory Enterobacteriaceae via ecological control.</title>
        <authorList>
            <person name="Furuichi M."/>
            <person name="Kawaguchi T."/>
            <person name="Pust M."/>
            <person name="Yasuma K."/>
            <person name="Plichta D."/>
            <person name="Hasegawa N."/>
            <person name="Ohya T."/>
            <person name="Bhattarai S."/>
            <person name="Sasajima S."/>
            <person name="Aoto Y."/>
            <person name="Tuganbaev T."/>
            <person name="Yaginuma M."/>
            <person name="Ueda M."/>
            <person name="Okahashi N."/>
            <person name="Amafuji K."/>
            <person name="Kiridooshi Y."/>
            <person name="Sugita K."/>
            <person name="Strazar M."/>
            <person name="Skelly A."/>
            <person name="Suda W."/>
            <person name="Hattori M."/>
            <person name="Nakamoto N."/>
            <person name="Caballero S."/>
            <person name="Norman J."/>
            <person name="Olle B."/>
            <person name="Tanoue T."/>
            <person name="Arita M."/>
            <person name="Bucci V."/>
            <person name="Atarashi K."/>
            <person name="Xavier R."/>
            <person name="Honda K."/>
        </authorList>
    </citation>
    <scope>NUCLEOTIDE SEQUENCE [LARGE SCALE GENOMIC DNA]</scope>
    <source>
        <strain evidence="8">f13</strain>
    </source>
</reference>
<dbReference type="Proteomes" id="UP001600894">
    <property type="component" value="Unassembled WGS sequence"/>
</dbReference>
<keyword evidence="3" id="KW-0472">Membrane</keyword>
<evidence type="ECO:0000313" key="7">
    <source>
        <dbReference type="EMBL" id="GAA6269811.1"/>
    </source>
</evidence>
<dbReference type="InterPro" id="IPR006059">
    <property type="entry name" value="SBP"/>
</dbReference>